<dbReference type="CDD" id="cd02966">
    <property type="entry name" value="TlpA_like_family"/>
    <property type="match status" value="1"/>
</dbReference>
<organism evidence="3 4">
    <name type="scientific">Propionivibrio dicarboxylicus</name>
    <dbReference type="NCBI Taxonomy" id="83767"/>
    <lineage>
        <taxon>Bacteria</taxon>
        <taxon>Pseudomonadati</taxon>
        <taxon>Pseudomonadota</taxon>
        <taxon>Betaproteobacteria</taxon>
        <taxon>Rhodocyclales</taxon>
        <taxon>Rhodocyclaceae</taxon>
        <taxon>Propionivibrio</taxon>
    </lineage>
</organism>
<dbReference type="InterPro" id="IPR013766">
    <property type="entry name" value="Thioredoxin_domain"/>
</dbReference>
<sequence length="202" mass="22020">MICLNRCRKQTLAFVIGALITVAGIYIAVQATLPQNDAGKLDAKDIPRQAIETLFATRLPDGQGNAVKIGDWRDKTLVVNFWAAWCQPCRDEMPAFSRLNSQYRDRGVQFIGIAVDNAKNVADFSAKLPVSYPLLIADTEGSRLMRDLGNTSMGLPYTLIIRPGGDPALTQLGRLSEQRLDSFLAAETKANPARVSGQAPSN</sequence>
<dbReference type="Proteomes" id="UP000198607">
    <property type="component" value="Unassembled WGS sequence"/>
</dbReference>
<dbReference type="SUPFAM" id="SSF52833">
    <property type="entry name" value="Thioredoxin-like"/>
    <property type="match status" value="1"/>
</dbReference>
<feature type="domain" description="Thioredoxin" evidence="2">
    <location>
        <begin position="48"/>
        <end position="189"/>
    </location>
</feature>
<dbReference type="GO" id="GO:0016491">
    <property type="term" value="F:oxidoreductase activity"/>
    <property type="evidence" value="ECO:0007669"/>
    <property type="project" value="InterPro"/>
</dbReference>
<dbReference type="InterPro" id="IPR036249">
    <property type="entry name" value="Thioredoxin-like_sf"/>
</dbReference>
<accession>A0A1G7VI90</accession>
<dbReference type="PROSITE" id="PS51352">
    <property type="entry name" value="THIOREDOXIN_2"/>
    <property type="match status" value="1"/>
</dbReference>
<dbReference type="OrthoDB" id="9811352at2"/>
<keyword evidence="4" id="KW-1185">Reference proteome</keyword>
<dbReference type="EMBL" id="FNCY01000001">
    <property type="protein sequence ID" value="SDG59525.1"/>
    <property type="molecule type" value="Genomic_DNA"/>
</dbReference>
<evidence type="ECO:0000313" key="4">
    <source>
        <dbReference type="Proteomes" id="UP000198607"/>
    </source>
</evidence>
<dbReference type="Gene3D" id="3.40.30.10">
    <property type="entry name" value="Glutaredoxin"/>
    <property type="match status" value="1"/>
</dbReference>
<dbReference type="Pfam" id="PF00578">
    <property type="entry name" value="AhpC-TSA"/>
    <property type="match status" value="1"/>
</dbReference>
<dbReference type="InterPro" id="IPR000866">
    <property type="entry name" value="AhpC/TSA"/>
</dbReference>
<dbReference type="InterPro" id="IPR050553">
    <property type="entry name" value="Thioredoxin_ResA/DsbE_sf"/>
</dbReference>
<reference evidence="3 4" key="1">
    <citation type="submission" date="2016-10" db="EMBL/GenBank/DDBJ databases">
        <authorList>
            <person name="de Groot N.N."/>
        </authorList>
    </citation>
    <scope>NUCLEOTIDE SEQUENCE [LARGE SCALE GENOMIC DNA]</scope>
    <source>
        <strain evidence="3 4">DSM 5885</strain>
    </source>
</reference>
<proteinExistence type="predicted"/>
<dbReference type="PANTHER" id="PTHR42852:SF13">
    <property type="entry name" value="PROTEIN DIPZ"/>
    <property type="match status" value="1"/>
</dbReference>
<name>A0A1G7VI90_9RHOO</name>
<protein>
    <submittedName>
        <fullName evidence="3">AhpC/TSA family protein</fullName>
    </submittedName>
</protein>
<dbReference type="RefSeq" id="WP_091932110.1">
    <property type="nucleotide sequence ID" value="NZ_FNCY01000001.1"/>
</dbReference>
<gene>
    <name evidence="3" type="ORF">SAMN05660652_00208</name>
</gene>
<keyword evidence="1" id="KW-0812">Transmembrane</keyword>
<keyword evidence="1" id="KW-0472">Membrane</keyword>
<dbReference type="STRING" id="83767.SAMN05660652_00208"/>
<evidence type="ECO:0000256" key="1">
    <source>
        <dbReference type="SAM" id="Phobius"/>
    </source>
</evidence>
<keyword evidence="1" id="KW-1133">Transmembrane helix</keyword>
<dbReference type="PANTHER" id="PTHR42852">
    <property type="entry name" value="THIOL:DISULFIDE INTERCHANGE PROTEIN DSBE"/>
    <property type="match status" value="1"/>
</dbReference>
<evidence type="ECO:0000259" key="2">
    <source>
        <dbReference type="PROSITE" id="PS51352"/>
    </source>
</evidence>
<evidence type="ECO:0000313" key="3">
    <source>
        <dbReference type="EMBL" id="SDG59525.1"/>
    </source>
</evidence>
<dbReference type="AlphaFoldDB" id="A0A1G7VI90"/>
<feature type="transmembrane region" description="Helical" evidence="1">
    <location>
        <begin position="12"/>
        <end position="29"/>
    </location>
</feature>
<dbReference type="GO" id="GO:0016209">
    <property type="term" value="F:antioxidant activity"/>
    <property type="evidence" value="ECO:0007669"/>
    <property type="project" value="InterPro"/>
</dbReference>